<dbReference type="EMBL" id="VOOS01000002">
    <property type="protein sequence ID" value="TXB66160.1"/>
    <property type="molecule type" value="Genomic_DNA"/>
</dbReference>
<dbReference type="RefSeq" id="WP_147099665.1">
    <property type="nucleotide sequence ID" value="NZ_VOOS01000002.1"/>
</dbReference>
<comment type="caution">
    <text evidence="1">The sequence shown here is derived from an EMBL/GenBank/DDBJ whole genome shotgun (WGS) entry which is preliminary data.</text>
</comment>
<evidence type="ECO:0000313" key="1">
    <source>
        <dbReference type="EMBL" id="TXB66160.1"/>
    </source>
</evidence>
<proteinExistence type="predicted"/>
<accession>A0A5C6RX29</accession>
<name>A0A5C6RX29_9FLAO</name>
<keyword evidence="2" id="KW-1185">Reference proteome</keyword>
<dbReference type="AlphaFoldDB" id="A0A5C6RX29"/>
<sequence>MLEKLDYKNNHHYLLIEGNFKDSNESFFYISQKQVFHVTFVKVGKQVEEWIRKLIIVDGMDEFFISEVEFKYVSNYKTMGGARNFISKQLDYLKYKDIINEHIKSINDLSKFKTKTGRNYDFDSPF</sequence>
<dbReference type="Proteomes" id="UP000321721">
    <property type="component" value="Unassembled WGS sequence"/>
</dbReference>
<reference evidence="1 2" key="1">
    <citation type="submission" date="2019-08" db="EMBL/GenBank/DDBJ databases">
        <title>Genome of Vicingus serpentipes NCIMB 15042.</title>
        <authorList>
            <person name="Bowman J.P."/>
        </authorList>
    </citation>
    <scope>NUCLEOTIDE SEQUENCE [LARGE SCALE GENOMIC DNA]</scope>
    <source>
        <strain evidence="1 2">NCIMB 15042</strain>
    </source>
</reference>
<evidence type="ECO:0000313" key="2">
    <source>
        <dbReference type="Proteomes" id="UP000321721"/>
    </source>
</evidence>
<gene>
    <name evidence="1" type="ORF">FRY74_06195</name>
</gene>
<organism evidence="1 2">
    <name type="scientific">Vicingus serpentipes</name>
    <dbReference type="NCBI Taxonomy" id="1926625"/>
    <lineage>
        <taxon>Bacteria</taxon>
        <taxon>Pseudomonadati</taxon>
        <taxon>Bacteroidota</taxon>
        <taxon>Flavobacteriia</taxon>
        <taxon>Flavobacteriales</taxon>
        <taxon>Vicingaceae</taxon>
        <taxon>Vicingus</taxon>
    </lineage>
</organism>
<protein>
    <submittedName>
        <fullName evidence="1">Uncharacterized protein</fullName>
    </submittedName>
</protein>